<dbReference type="PANTHER" id="PTHR40062:SF1">
    <property type="entry name" value="GLOBAL TRANSCRIPTIONAL REGULATOR CODY"/>
    <property type="match status" value="1"/>
</dbReference>
<evidence type="ECO:0000313" key="11">
    <source>
        <dbReference type="Proteomes" id="UP000244792"/>
    </source>
</evidence>
<dbReference type="Gene3D" id="1.10.10.10">
    <property type="entry name" value="Winged helix-like DNA-binding domain superfamily/Winged helix DNA-binding domain"/>
    <property type="match status" value="1"/>
</dbReference>
<organism evidence="10 11">
    <name type="scientific">Thermodesulfobium acidiphilum</name>
    <dbReference type="NCBI Taxonomy" id="1794699"/>
    <lineage>
        <taxon>Bacteria</taxon>
        <taxon>Pseudomonadati</taxon>
        <taxon>Thermodesulfobiota</taxon>
        <taxon>Thermodesulfobiia</taxon>
        <taxon>Thermodesulfobiales</taxon>
        <taxon>Thermodesulfobiaceae</taxon>
        <taxon>Thermodesulfobium</taxon>
    </lineage>
</organism>
<dbReference type="InterPro" id="IPR036390">
    <property type="entry name" value="WH_DNA-bd_sf"/>
</dbReference>
<dbReference type="GO" id="GO:0005525">
    <property type="term" value="F:GTP binding"/>
    <property type="evidence" value="ECO:0007669"/>
    <property type="project" value="InterPro"/>
</dbReference>
<name>A0A2R4W1A3_THEAF</name>
<dbReference type="GO" id="GO:0003700">
    <property type="term" value="F:DNA-binding transcription factor activity"/>
    <property type="evidence" value="ECO:0007669"/>
    <property type="project" value="InterPro"/>
</dbReference>
<dbReference type="InterPro" id="IPR036388">
    <property type="entry name" value="WH-like_DNA-bd_sf"/>
</dbReference>
<evidence type="ECO:0000313" key="10">
    <source>
        <dbReference type="EMBL" id="AWB10569.1"/>
    </source>
</evidence>
<dbReference type="GO" id="GO:0005737">
    <property type="term" value="C:cytoplasm"/>
    <property type="evidence" value="ECO:0007669"/>
    <property type="project" value="UniProtKB-SubCell"/>
</dbReference>
<reference evidence="10 11" key="1">
    <citation type="submission" date="2017-04" db="EMBL/GenBank/DDBJ databases">
        <title>Genomic insights into metabolism of Thermodesulfobium acidiphilum.</title>
        <authorList>
            <person name="Toshchakov S.V."/>
            <person name="Frolov E.N."/>
            <person name="Kublanov I.V."/>
            <person name="Samarov N.I."/>
            <person name="Novikov A."/>
            <person name="Lebedinsky A.V."/>
            <person name="Bonch-Osmolovskaya E.A."/>
            <person name="Chernyh N.A."/>
        </authorList>
    </citation>
    <scope>NUCLEOTIDE SEQUENCE [LARGE SCALE GENOMIC DNA]</scope>
    <source>
        <strain evidence="10 11">3127-1</strain>
    </source>
</reference>
<gene>
    <name evidence="7" type="primary">codY</name>
    <name evidence="10" type="ORF">TDSAC_1227</name>
</gene>
<evidence type="ECO:0000256" key="3">
    <source>
        <dbReference type="ARBA" id="ARBA00023015"/>
    </source>
</evidence>
<dbReference type="GO" id="GO:0003677">
    <property type="term" value="F:DNA binding"/>
    <property type="evidence" value="ECO:0007669"/>
    <property type="project" value="UniProtKB-UniRule"/>
</dbReference>
<feature type="domain" description="Global transcriptional regulator CodY N-terminal" evidence="8">
    <location>
        <begin position="6"/>
        <end position="181"/>
    </location>
</feature>
<dbReference type="InterPro" id="IPR010312">
    <property type="entry name" value="Transc_reg_CodY_N"/>
</dbReference>
<dbReference type="GO" id="GO:0045892">
    <property type="term" value="P:negative regulation of DNA-templated transcription"/>
    <property type="evidence" value="ECO:0007669"/>
    <property type="project" value="UniProtKB-UniRule"/>
</dbReference>
<feature type="domain" description="Global transcriptional regulator CodY C-terminal" evidence="9">
    <location>
        <begin position="202"/>
        <end position="258"/>
    </location>
</feature>
<dbReference type="AlphaFoldDB" id="A0A2R4W1A3"/>
<evidence type="ECO:0000256" key="4">
    <source>
        <dbReference type="ARBA" id="ARBA00023125"/>
    </source>
</evidence>
<dbReference type="Gene3D" id="3.30.450.40">
    <property type="match status" value="1"/>
</dbReference>
<evidence type="ECO:0000259" key="8">
    <source>
        <dbReference type="Pfam" id="PF06018"/>
    </source>
</evidence>
<proteinExistence type="inferred from homology"/>
<comment type="similarity">
    <text evidence="7">Belongs to the CodY family.</text>
</comment>
<dbReference type="InterPro" id="IPR013198">
    <property type="entry name" value="GTP_trans_reg_CodY_C"/>
</dbReference>
<feature type="region of interest" description="GAF domain" evidence="7">
    <location>
        <begin position="1"/>
        <end position="158"/>
    </location>
</feature>
<evidence type="ECO:0000259" key="9">
    <source>
        <dbReference type="Pfam" id="PF08222"/>
    </source>
</evidence>
<evidence type="ECO:0000256" key="7">
    <source>
        <dbReference type="HAMAP-Rule" id="MF_00621"/>
    </source>
</evidence>
<dbReference type="PANTHER" id="PTHR40062">
    <property type="entry name" value="GTP-SENSING TRANSCRIPTIONAL PLEIOTROPIC REPRESSOR CODY"/>
    <property type="match status" value="1"/>
</dbReference>
<sequence length="276" mass="30940">MNVLEELLFKIRKFGYFLNTSTSIDFFTIAAFLSEMLESSIYIISKNGSLSGYAILPGFECQARDELIIKANRMPEYLNSKMLLSSEPVINQIQKGSDCIFLNGVSCIYCNKFYTWIPVVSHTERLGTLLASRFAKEFSTEDIIILEHASAVIGMEKIRLSSKEREEEVRKKTTVQVALASLSLSEREAVESVMSELKDQNEGVLVTSKIAKNSGITRSVIVNALKKIESAGVIDVHSLGMRGTYIKVVNNYLREELNSGVKHTHIREILKKSLLS</sequence>
<dbReference type="EMBL" id="CP020921">
    <property type="protein sequence ID" value="AWB10569.1"/>
    <property type="molecule type" value="Genomic_DNA"/>
</dbReference>
<evidence type="ECO:0000256" key="5">
    <source>
        <dbReference type="ARBA" id="ARBA00023163"/>
    </source>
</evidence>
<comment type="subcellular location">
    <subcellularLocation>
        <location evidence="7">Cytoplasm</location>
    </subcellularLocation>
</comment>
<keyword evidence="4 7" id="KW-0238">DNA-binding</keyword>
<dbReference type="InterPro" id="IPR014154">
    <property type="entry name" value="CodY"/>
</dbReference>
<dbReference type="Proteomes" id="UP000244792">
    <property type="component" value="Chromosome"/>
</dbReference>
<dbReference type="Pfam" id="PF06018">
    <property type="entry name" value="CodY"/>
    <property type="match status" value="1"/>
</dbReference>
<dbReference type="SUPFAM" id="SSF46785">
    <property type="entry name" value="Winged helix' DNA-binding domain"/>
    <property type="match status" value="1"/>
</dbReference>
<comment type="function">
    <text evidence="7">DNA-binding global transcriptional regulator which is involved in the adaptive response to starvation and acts by directly or indirectly controlling the expression of numerous genes in response to nutrient availability. During rapid exponential growth, CodY is highly active and represses genes whose products allow adaptation to nutrient depletion.</text>
</comment>
<dbReference type="KEGG" id="taci:TDSAC_1227"/>
<dbReference type="PIRSF" id="PIRSF011572">
    <property type="entry name" value="GTP_sensing_CodY"/>
    <property type="match status" value="1"/>
</dbReference>
<evidence type="ECO:0000256" key="6">
    <source>
        <dbReference type="ARBA" id="ARBA00034538"/>
    </source>
</evidence>
<dbReference type="OrthoDB" id="2056at2"/>
<keyword evidence="11" id="KW-1185">Reference proteome</keyword>
<keyword evidence="3 7" id="KW-0805">Transcription regulation</keyword>
<evidence type="ECO:0000256" key="1">
    <source>
        <dbReference type="ARBA" id="ARBA00022490"/>
    </source>
</evidence>
<dbReference type="Pfam" id="PF08222">
    <property type="entry name" value="HTH_CodY"/>
    <property type="match status" value="1"/>
</dbReference>
<accession>A0A2R4W1A3</accession>
<dbReference type="HAMAP" id="MF_00621">
    <property type="entry name" value="HTH_type_CodY"/>
    <property type="match status" value="1"/>
</dbReference>
<evidence type="ECO:0000256" key="2">
    <source>
        <dbReference type="ARBA" id="ARBA00022491"/>
    </source>
</evidence>
<keyword evidence="1 7" id="KW-0963">Cytoplasm</keyword>
<keyword evidence="5 7" id="KW-0804">Transcription</keyword>
<protein>
    <recommendedName>
        <fullName evidence="6 7">Global transcriptional regulator CodY</fullName>
    </recommendedName>
</protein>
<dbReference type="RefSeq" id="WP_108309361.1">
    <property type="nucleotide sequence ID" value="NZ_CP020921.1"/>
</dbReference>
<dbReference type="InterPro" id="IPR029016">
    <property type="entry name" value="GAF-like_dom_sf"/>
</dbReference>
<feature type="DNA-binding region" description="H-T-H motif" evidence="7">
    <location>
        <begin position="207"/>
        <end position="226"/>
    </location>
</feature>
<keyword evidence="2 7" id="KW-0678">Repressor</keyword>
<dbReference type="NCBIfam" id="NF003170">
    <property type="entry name" value="PRK04158.1"/>
    <property type="match status" value="1"/>
</dbReference>